<dbReference type="CDD" id="cd00364">
    <property type="entry name" value="Ribosomal_uS17"/>
    <property type="match status" value="1"/>
</dbReference>
<dbReference type="NCBIfam" id="TIGR03635">
    <property type="entry name" value="uS17_bact"/>
    <property type="match status" value="1"/>
</dbReference>
<organism evidence="8 9">
    <name type="scientific">Winmispira thermophila (strain ATCC 49972 / DSM 6192 / RI 19.B1)</name>
    <name type="common">Spirochaeta thermophila</name>
    <dbReference type="NCBI Taxonomy" id="665571"/>
    <lineage>
        <taxon>Bacteria</taxon>
        <taxon>Pseudomonadati</taxon>
        <taxon>Spirochaetota</taxon>
        <taxon>Spirochaetia</taxon>
        <taxon>Winmispirales</taxon>
        <taxon>Winmispiraceae</taxon>
        <taxon>Winmispira</taxon>
    </lineage>
</organism>
<dbReference type="GO" id="GO:0019843">
    <property type="term" value="F:rRNA binding"/>
    <property type="evidence" value="ECO:0007669"/>
    <property type="project" value="UniProtKB-UniRule"/>
</dbReference>
<accession>E0RQ90</accession>
<dbReference type="PRINTS" id="PR00973">
    <property type="entry name" value="RIBOSOMALS17"/>
</dbReference>
<dbReference type="SUPFAM" id="SSF50249">
    <property type="entry name" value="Nucleic acid-binding proteins"/>
    <property type="match status" value="1"/>
</dbReference>
<dbReference type="HAMAP" id="MF_01345_B">
    <property type="entry name" value="Ribosomal_uS17_B"/>
    <property type="match status" value="1"/>
</dbReference>
<dbReference type="AlphaFoldDB" id="E0RQ90"/>
<dbReference type="Pfam" id="PF00366">
    <property type="entry name" value="Ribosomal_S17"/>
    <property type="match status" value="1"/>
</dbReference>
<keyword evidence="3 6" id="KW-0694">RNA-binding</keyword>
<dbReference type="GO" id="GO:0006412">
    <property type="term" value="P:translation"/>
    <property type="evidence" value="ECO:0007669"/>
    <property type="project" value="UniProtKB-UniRule"/>
</dbReference>
<comment type="similarity">
    <text evidence="1 6 7">Belongs to the universal ribosomal protein uS17 family.</text>
</comment>
<evidence type="ECO:0000313" key="9">
    <source>
        <dbReference type="Proteomes" id="UP000001296"/>
    </source>
</evidence>
<dbReference type="InterPro" id="IPR019979">
    <property type="entry name" value="Ribosomal_uS17_CS"/>
</dbReference>
<evidence type="ECO:0000256" key="1">
    <source>
        <dbReference type="ARBA" id="ARBA00010254"/>
    </source>
</evidence>
<protein>
    <recommendedName>
        <fullName evidence="6">Small ribosomal subunit protein uS17</fullName>
    </recommendedName>
</protein>
<sequence>MTPKETAVEGNVKKPIRTERKRILVGEVVSDKMDKTIVVAVRRRKLHPLYKKYVTRTKKVKAHDELNEARVGDVVRVVESRPISKEKRWRLLEIVERAQ</sequence>
<dbReference type="eggNOG" id="COG0186">
    <property type="taxonomic scope" value="Bacteria"/>
</dbReference>
<reference evidence="8 9" key="2">
    <citation type="journal article" date="2010" name="J. Bacteriol.">
        <title>Genome sequence of the polysaccharide-degrading, thermophilic anaerobe Spirochaeta thermophila DSM 6192.</title>
        <authorList>
            <person name="Angelov A."/>
            <person name="Liebl S."/>
            <person name="Ballschmiter M."/>
            <person name="Bomeke M."/>
            <person name="Lehmann R."/>
            <person name="Liesegang H."/>
            <person name="Daniel R."/>
            <person name="Liebl W."/>
        </authorList>
    </citation>
    <scope>NUCLEOTIDE SEQUENCE [LARGE SCALE GENOMIC DNA]</scope>
    <source>
        <strain evidence="9">ATCC 49972 / DSM 6192 / RI 19.B1</strain>
    </source>
</reference>
<proteinExistence type="inferred from homology"/>
<dbReference type="NCBIfam" id="NF004123">
    <property type="entry name" value="PRK05610.1"/>
    <property type="match status" value="1"/>
</dbReference>
<evidence type="ECO:0000256" key="6">
    <source>
        <dbReference type="HAMAP-Rule" id="MF_01345"/>
    </source>
</evidence>
<evidence type="ECO:0000256" key="2">
    <source>
        <dbReference type="ARBA" id="ARBA00022730"/>
    </source>
</evidence>
<keyword evidence="4 6" id="KW-0689">Ribosomal protein</keyword>
<keyword evidence="2 6" id="KW-0699">rRNA-binding</keyword>
<name>E0RQ90_WINT6</name>
<evidence type="ECO:0000313" key="8">
    <source>
        <dbReference type="EMBL" id="ADN01474.1"/>
    </source>
</evidence>
<dbReference type="PaxDb" id="665571-STHERM_c05050"/>
<dbReference type="InterPro" id="IPR000266">
    <property type="entry name" value="Ribosomal_uS17"/>
</dbReference>
<comment type="function">
    <text evidence="6">One of the primary rRNA binding proteins, it binds specifically to the 5'-end of 16S ribosomal RNA.</text>
</comment>
<dbReference type="PANTHER" id="PTHR10744">
    <property type="entry name" value="40S RIBOSOMAL PROTEIN S11 FAMILY MEMBER"/>
    <property type="match status" value="1"/>
</dbReference>
<dbReference type="PROSITE" id="PS00056">
    <property type="entry name" value="RIBOSOMAL_S17"/>
    <property type="match status" value="1"/>
</dbReference>
<dbReference type="GO" id="GO:0003735">
    <property type="term" value="F:structural constituent of ribosome"/>
    <property type="evidence" value="ECO:0007669"/>
    <property type="project" value="UniProtKB-UniRule"/>
</dbReference>
<dbReference type="PANTHER" id="PTHR10744:SF1">
    <property type="entry name" value="SMALL RIBOSOMAL SUBUNIT PROTEIN US17M"/>
    <property type="match status" value="1"/>
</dbReference>
<dbReference type="Gene3D" id="2.40.50.140">
    <property type="entry name" value="Nucleic acid-binding proteins"/>
    <property type="match status" value="1"/>
</dbReference>
<evidence type="ECO:0000256" key="5">
    <source>
        <dbReference type="ARBA" id="ARBA00023274"/>
    </source>
</evidence>
<evidence type="ECO:0000256" key="7">
    <source>
        <dbReference type="RuleBase" id="RU003872"/>
    </source>
</evidence>
<reference key="1">
    <citation type="submission" date="2009-08" db="EMBL/GenBank/DDBJ databases">
        <title>The genome sequence of Spirochaeta thermophila DSM6192.</title>
        <authorList>
            <person name="Angelov A."/>
            <person name="Mientus M."/>
            <person name="Wittenberg S."/>
            <person name="Lehmann R."/>
            <person name="Liesegang H."/>
            <person name="Daniel R."/>
            <person name="Liebl W."/>
        </authorList>
    </citation>
    <scope>NUCLEOTIDE SEQUENCE</scope>
    <source>
        <strain>DSM 6192</strain>
    </source>
</reference>
<keyword evidence="5 6" id="KW-0687">Ribonucleoprotein</keyword>
<evidence type="ECO:0000256" key="3">
    <source>
        <dbReference type="ARBA" id="ARBA00022884"/>
    </source>
</evidence>
<dbReference type="InterPro" id="IPR012340">
    <property type="entry name" value="NA-bd_OB-fold"/>
</dbReference>
<evidence type="ECO:0000256" key="4">
    <source>
        <dbReference type="ARBA" id="ARBA00022980"/>
    </source>
</evidence>
<dbReference type="EMBL" id="CP001698">
    <property type="protein sequence ID" value="ADN01474.1"/>
    <property type="molecule type" value="Genomic_DNA"/>
</dbReference>
<dbReference type="RefSeq" id="WP_013313315.1">
    <property type="nucleotide sequence ID" value="NC_014484.1"/>
</dbReference>
<dbReference type="InterPro" id="IPR019984">
    <property type="entry name" value="Ribosomal_uS17_bact/chlr"/>
</dbReference>
<gene>
    <name evidence="6 8" type="primary">rpsQ</name>
    <name evidence="8" type="ordered locus">STHERM_c05050</name>
</gene>
<dbReference type="KEGG" id="sta:STHERM_c05050"/>
<dbReference type="GO" id="GO:0022627">
    <property type="term" value="C:cytosolic small ribosomal subunit"/>
    <property type="evidence" value="ECO:0007669"/>
    <property type="project" value="UniProtKB-UniRule"/>
</dbReference>
<comment type="subunit">
    <text evidence="6">Part of the 30S ribosomal subunit.</text>
</comment>
<dbReference type="Proteomes" id="UP000001296">
    <property type="component" value="Chromosome"/>
</dbReference>
<dbReference type="HOGENOM" id="CLU_073626_1_0_12"/>